<organism evidence="4 6">
    <name type="scientific">Polarella glacialis</name>
    <name type="common">Dinoflagellate</name>
    <dbReference type="NCBI Taxonomy" id="89957"/>
    <lineage>
        <taxon>Eukaryota</taxon>
        <taxon>Sar</taxon>
        <taxon>Alveolata</taxon>
        <taxon>Dinophyceae</taxon>
        <taxon>Suessiales</taxon>
        <taxon>Suessiaceae</taxon>
        <taxon>Polarella</taxon>
    </lineage>
</organism>
<sequence length="156" mass="17874">VTDRCPEDAEKVLIRGFETMLVIQDSAKVMAEPSNSQQRQQQQQLQQQQQQQQSGRQHSEQQVVFEKELFFQCQTLEELKEAHDLGRCKPCRYFAFKADGCRSGDKCSYCHLCNSEDCRRSKAIWKKQQLRYTAKAKAAKAKAKSDQVQGNGSTPP</sequence>
<comment type="caution">
    <text evidence="4">The sequence shown here is derived from an EMBL/GenBank/DDBJ whole genome shotgun (WGS) entry which is preliminary data.</text>
</comment>
<protein>
    <recommendedName>
        <fullName evidence="3">C3H1-type domain-containing protein</fullName>
    </recommendedName>
</protein>
<reference evidence="4" key="1">
    <citation type="submission" date="2021-02" db="EMBL/GenBank/DDBJ databases">
        <authorList>
            <person name="Dougan E. K."/>
            <person name="Rhodes N."/>
            <person name="Thang M."/>
            <person name="Chan C."/>
        </authorList>
    </citation>
    <scope>NUCLEOTIDE SEQUENCE</scope>
</reference>
<dbReference type="GO" id="GO:0008270">
    <property type="term" value="F:zinc ion binding"/>
    <property type="evidence" value="ECO:0007669"/>
    <property type="project" value="UniProtKB-KW"/>
</dbReference>
<dbReference type="EMBL" id="CAJNNW010016126">
    <property type="protein sequence ID" value="CAE8658556.1"/>
    <property type="molecule type" value="Genomic_DNA"/>
</dbReference>
<name>A0A813IVP3_POLGL</name>
<proteinExistence type="predicted"/>
<keyword evidence="1" id="KW-0862">Zinc</keyword>
<feature type="non-terminal residue" evidence="4">
    <location>
        <position position="1"/>
    </location>
</feature>
<evidence type="ECO:0000313" key="4">
    <source>
        <dbReference type="EMBL" id="CAE8657722.1"/>
    </source>
</evidence>
<dbReference type="InterPro" id="IPR000571">
    <property type="entry name" value="Znf_CCCH"/>
</dbReference>
<dbReference type="Proteomes" id="UP000626109">
    <property type="component" value="Unassembled WGS sequence"/>
</dbReference>
<evidence type="ECO:0000313" key="5">
    <source>
        <dbReference type="EMBL" id="CAE8658556.1"/>
    </source>
</evidence>
<dbReference type="EMBL" id="CAJNNW010015448">
    <property type="protein sequence ID" value="CAE8657722.1"/>
    <property type="molecule type" value="Genomic_DNA"/>
</dbReference>
<evidence type="ECO:0000256" key="2">
    <source>
        <dbReference type="SAM" id="MobiDB-lite"/>
    </source>
</evidence>
<gene>
    <name evidence="4" type="ORF">PGLA2088_LOCUS12995</name>
    <name evidence="5" type="ORF">PGLA2088_LOCUS13465</name>
</gene>
<evidence type="ECO:0000313" key="6">
    <source>
        <dbReference type="Proteomes" id="UP000626109"/>
    </source>
</evidence>
<keyword evidence="1" id="KW-0479">Metal-binding</keyword>
<accession>A0A813IVP3</accession>
<feature type="zinc finger region" description="C3H1-type" evidence="1">
    <location>
        <begin position="90"/>
        <end position="114"/>
    </location>
</feature>
<dbReference type="PROSITE" id="PS50103">
    <property type="entry name" value="ZF_C3H1"/>
    <property type="match status" value="1"/>
</dbReference>
<keyword evidence="1" id="KW-0863">Zinc-finger</keyword>
<evidence type="ECO:0000256" key="1">
    <source>
        <dbReference type="PROSITE-ProRule" id="PRU00723"/>
    </source>
</evidence>
<evidence type="ECO:0000259" key="3">
    <source>
        <dbReference type="PROSITE" id="PS50103"/>
    </source>
</evidence>
<feature type="domain" description="C3H1-type" evidence="3">
    <location>
        <begin position="90"/>
        <end position="114"/>
    </location>
</feature>
<feature type="compositionally biased region" description="Low complexity" evidence="2">
    <location>
        <begin position="36"/>
        <end position="59"/>
    </location>
</feature>
<feature type="region of interest" description="Disordered" evidence="2">
    <location>
        <begin position="29"/>
        <end position="59"/>
    </location>
</feature>
<dbReference type="AlphaFoldDB" id="A0A813IVP3"/>